<proteinExistence type="predicted"/>
<name>A0A4C1WX99_EUMVA</name>
<sequence length="254" mass="28392">MSQGGCVSSASPRLLYTNISRTAQVCRRPAPQRLGLRWRHQMFPRQLRKLRARDLNYSAVCAGAARRLSTCEKGSEPVLSYLVEKDNHNGKTTDGHRVHLVNAAAGAAPGRTARAESPRQMIIRAPAGGAARRRPPRIRCPLCEPSESKCSPPLIDTRNFKRVTRALPTLWEGIKYLMVGYQVKGEMGVDNRNFHSLGVKQQQKFLLHFRIFLRARRSDATGSGLRGDRMTRVSDDGDVRLSAVTTRHPNELDV</sequence>
<evidence type="ECO:0000313" key="1">
    <source>
        <dbReference type="EMBL" id="GBP55991.1"/>
    </source>
</evidence>
<dbReference type="Proteomes" id="UP000299102">
    <property type="component" value="Unassembled WGS sequence"/>
</dbReference>
<organism evidence="1 2">
    <name type="scientific">Eumeta variegata</name>
    <name type="common">Bagworm moth</name>
    <name type="synonym">Eumeta japonica</name>
    <dbReference type="NCBI Taxonomy" id="151549"/>
    <lineage>
        <taxon>Eukaryota</taxon>
        <taxon>Metazoa</taxon>
        <taxon>Ecdysozoa</taxon>
        <taxon>Arthropoda</taxon>
        <taxon>Hexapoda</taxon>
        <taxon>Insecta</taxon>
        <taxon>Pterygota</taxon>
        <taxon>Neoptera</taxon>
        <taxon>Endopterygota</taxon>
        <taxon>Lepidoptera</taxon>
        <taxon>Glossata</taxon>
        <taxon>Ditrysia</taxon>
        <taxon>Tineoidea</taxon>
        <taxon>Psychidae</taxon>
        <taxon>Oiketicinae</taxon>
        <taxon>Eumeta</taxon>
    </lineage>
</organism>
<comment type="caution">
    <text evidence="1">The sequence shown here is derived from an EMBL/GenBank/DDBJ whole genome shotgun (WGS) entry which is preliminary data.</text>
</comment>
<keyword evidence="2" id="KW-1185">Reference proteome</keyword>
<gene>
    <name evidence="1" type="ORF">EVAR_97412_1</name>
</gene>
<reference evidence="1 2" key="1">
    <citation type="journal article" date="2019" name="Commun. Biol.">
        <title>The bagworm genome reveals a unique fibroin gene that provides high tensile strength.</title>
        <authorList>
            <person name="Kono N."/>
            <person name="Nakamura H."/>
            <person name="Ohtoshi R."/>
            <person name="Tomita M."/>
            <person name="Numata K."/>
            <person name="Arakawa K."/>
        </authorList>
    </citation>
    <scope>NUCLEOTIDE SEQUENCE [LARGE SCALE GENOMIC DNA]</scope>
</reference>
<dbReference type="EMBL" id="BGZK01000683">
    <property type="protein sequence ID" value="GBP55991.1"/>
    <property type="molecule type" value="Genomic_DNA"/>
</dbReference>
<protein>
    <submittedName>
        <fullName evidence="1">Uncharacterized protein</fullName>
    </submittedName>
</protein>
<accession>A0A4C1WX99</accession>
<dbReference type="AlphaFoldDB" id="A0A4C1WX99"/>
<evidence type="ECO:0000313" key="2">
    <source>
        <dbReference type="Proteomes" id="UP000299102"/>
    </source>
</evidence>